<dbReference type="EMBL" id="ML994013">
    <property type="protein sequence ID" value="KAF2200630.1"/>
    <property type="molecule type" value="Genomic_DNA"/>
</dbReference>
<dbReference type="OrthoDB" id="74460at2759"/>
<dbReference type="Pfam" id="PF12044">
    <property type="entry name" value="Metallopep"/>
    <property type="match status" value="1"/>
</dbReference>
<feature type="domain" description="Jacalin-type lectin" evidence="2">
    <location>
        <begin position="654"/>
        <end position="796"/>
    </location>
</feature>
<name>A0A9P4MY81_9PLEO</name>
<evidence type="ECO:0000313" key="3">
    <source>
        <dbReference type="EMBL" id="KAF2200630.1"/>
    </source>
</evidence>
<dbReference type="GO" id="GO:0005737">
    <property type="term" value="C:cytoplasm"/>
    <property type="evidence" value="ECO:0007669"/>
    <property type="project" value="TreeGrafter"/>
</dbReference>
<dbReference type="InterPro" id="IPR053002">
    <property type="entry name" value="Metalloproteinase_M10B"/>
</dbReference>
<dbReference type="PANTHER" id="PTHR21054">
    <property type="entry name" value="ZINC METALLOPROTEINASE-RELATED"/>
    <property type="match status" value="1"/>
</dbReference>
<dbReference type="InterPro" id="IPR001229">
    <property type="entry name" value="Jacalin-like_lectin_dom"/>
</dbReference>
<evidence type="ECO:0000259" key="2">
    <source>
        <dbReference type="PROSITE" id="PS51752"/>
    </source>
</evidence>
<comment type="caution">
    <text evidence="3">The sequence shown here is derived from an EMBL/GenBank/DDBJ whole genome shotgun (WGS) entry which is preliminary data.</text>
</comment>
<sequence length="796" mass="88327">MPSFLHNFRSKSRSNIKTDKAPADSTTKATVHGPFKRKKSSSSLNSRLESNPSNPSTSPSASILPREDSVVTTPNGVDNGIPPLPTPRPTRPAVNTTVKRYSMNGLTSVSINGSQRSLNQYSLLAPRVTSVSEGSWVHQKVLLIHGRIGDPSVKPQNGMVTVNHHNDNFPPTTWPVNDSYFKALIHLDPGHNRLRLDYNSPKASAANTSIPAHSSFLNVCYLPLNTAPPLQLAIILGKDSPGTYDAMPDRMQREGNSLDLAVKKYRMAAYLWQVFTGEQMQRHGFGRRCFRLEEEWQPGTLTFHDWATGQLRTEAKVHIIRCNKTVAEIRDLDRAQQYDKAKRKGDLFGIAAEAVKDYFKISPGQKQYVSCMFLDAHWDPSAKTIRGHAALGGGDGELQLAIFGSHALQSYPSSIEEVWQAFQDCTRTDTAFVANDCNESGSSWEAANIGIGAHLHEVGHLFGCPHQESGIMLRDYVTLNRTFTCREPFSTRTGTKGHRLVLPEDECGWHRLDTLRFRFHPCFRIPTDAPIVGDGSVQVWTVDNGQGGVIATSQSGIAWIEIFPDGDDVCHYWREYPREPTEGNSGSGYLFPRQAALVESELRDLLPKAKRNSRLKLHIYSGGGEKHEVKDYNLLSNPKHSRIRIPDGRWGYRGNKLGCSQMEGSQPQDLILESAYIQTKLLVSIRVYHGFAVDGIEFFYEDNTSQLFGKRGGKPGGTDFPLDTRKGELLMGFCLRAGLWIDGLQILTSLGRKSEWFGNPHGGSSHTLIPPRGYTIGGVSGSCGPWLDGFTLIITR</sequence>
<dbReference type="AlphaFoldDB" id="A0A9P4MY81"/>
<accession>A0A9P4MY81</accession>
<dbReference type="PANTHER" id="PTHR21054:SF2">
    <property type="entry name" value="MIP04191P"/>
    <property type="match status" value="1"/>
</dbReference>
<dbReference type="PROSITE" id="PS51752">
    <property type="entry name" value="JACALIN_LECTIN"/>
    <property type="match status" value="1"/>
</dbReference>
<feature type="compositionally biased region" description="Low complexity" evidence="1">
    <location>
        <begin position="41"/>
        <end position="62"/>
    </location>
</feature>
<dbReference type="Proteomes" id="UP000799536">
    <property type="component" value="Unassembled WGS sequence"/>
</dbReference>
<dbReference type="InterPro" id="IPR036404">
    <property type="entry name" value="Jacalin-like_lectin_dom_sf"/>
</dbReference>
<keyword evidence="4" id="KW-1185">Reference proteome</keyword>
<dbReference type="InterPro" id="IPR021917">
    <property type="entry name" value="Unchr_Zn-peptidase-like"/>
</dbReference>
<proteinExistence type="predicted"/>
<dbReference type="Gene3D" id="2.100.10.30">
    <property type="entry name" value="Jacalin-like lectin domain"/>
    <property type="match status" value="1"/>
</dbReference>
<organism evidence="3 4">
    <name type="scientific">Delitschia confertaspora ATCC 74209</name>
    <dbReference type="NCBI Taxonomy" id="1513339"/>
    <lineage>
        <taxon>Eukaryota</taxon>
        <taxon>Fungi</taxon>
        <taxon>Dikarya</taxon>
        <taxon>Ascomycota</taxon>
        <taxon>Pezizomycotina</taxon>
        <taxon>Dothideomycetes</taxon>
        <taxon>Pleosporomycetidae</taxon>
        <taxon>Pleosporales</taxon>
        <taxon>Delitschiaceae</taxon>
        <taxon>Delitschia</taxon>
    </lineage>
</organism>
<reference evidence="3" key="1">
    <citation type="journal article" date="2020" name="Stud. Mycol.">
        <title>101 Dothideomycetes genomes: a test case for predicting lifestyles and emergence of pathogens.</title>
        <authorList>
            <person name="Haridas S."/>
            <person name="Albert R."/>
            <person name="Binder M."/>
            <person name="Bloem J."/>
            <person name="Labutti K."/>
            <person name="Salamov A."/>
            <person name="Andreopoulos B."/>
            <person name="Baker S."/>
            <person name="Barry K."/>
            <person name="Bills G."/>
            <person name="Bluhm B."/>
            <person name="Cannon C."/>
            <person name="Castanera R."/>
            <person name="Culley D."/>
            <person name="Daum C."/>
            <person name="Ezra D."/>
            <person name="Gonzalez J."/>
            <person name="Henrissat B."/>
            <person name="Kuo A."/>
            <person name="Liang C."/>
            <person name="Lipzen A."/>
            <person name="Lutzoni F."/>
            <person name="Magnuson J."/>
            <person name="Mondo S."/>
            <person name="Nolan M."/>
            <person name="Ohm R."/>
            <person name="Pangilinan J."/>
            <person name="Park H.-J."/>
            <person name="Ramirez L."/>
            <person name="Alfaro M."/>
            <person name="Sun H."/>
            <person name="Tritt A."/>
            <person name="Yoshinaga Y."/>
            <person name="Zwiers L.-H."/>
            <person name="Turgeon B."/>
            <person name="Goodwin S."/>
            <person name="Spatafora J."/>
            <person name="Crous P."/>
            <person name="Grigoriev I."/>
        </authorList>
    </citation>
    <scope>NUCLEOTIDE SEQUENCE</scope>
    <source>
        <strain evidence="3">ATCC 74209</strain>
    </source>
</reference>
<evidence type="ECO:0000256" key="1">
    <source>
        <dbReference type="SAM" id="MobiDB-lite"/>
    </source>
</evidence>
<feature type="region of interest" description="Disordered" evidence="1">
    <location>
        <begin position="1"/>
        <end position="93"/>
    </location>
</feature>
<protein>
    <recommendedName>
        <fullName evidence="2">Jacalin-type lectin domain-containing protein</fullName>
    </recommendedName>
</protein>
<gene>
    <name evidence="3" type="ORF">GQ43DRAFT_65845</name>
</gene>
<dbReference type="Pfam" id="PF01419">
    <property type="entry name" value="Jacalin"/>
    <property type="match status" value="1"/>
</dbReference>
<dbReference type="SUPFAM" id="SSF51101">
    <property type="entry name" value="Mannose-binding lectins"/>
    <property type="match status" value="1"/>
</dbReference>
<evidence type="ECO:0000313" key="4">
    <source>
        <dbReference type="Proteomes" id="UP000799536"/>
    </source>
</evidence>